<evidence type="ECO:0000256" key="1">
    <source>
        <dbReference type="SAM" id="MobiDB-lite"/>
    </source>
</evidence>
<reference evidence="2 5" key="2">
    <citation type="journal article" date="2019" name="Int. J. Syst. Evol. Microbiol.">
        <title>The Global Catalogue of Microorganisms (GCM) 10K type strain sequencing project: providing services to taxonomists for standard genome sequencing and annotation.</title>
        <authorList>
            <consortium name="The Broad Institute Genomics Platform"/>
            <consortium name="The Broad Institute Genome Sequencing Center for Infectious Disease"/>
            <person name="Wu L."/>
            <person name="Ma J."/>
        </authorList>
    </citation>
    <scope>NUCLEOTIDE SEQUENCE [LARGE SCALE GENOMIC DNA]</scope>
    <source>
        <strain evidence="2 5">JCM 10664</strain>
    </source>
</reference>
<dbReference type="Proteomes" id="UP000597989">
    <property type="component" value="Unassembled WGS sequence"/>
</dbReference>
<dbReference type="Proteomes" id="UP001500220">
    <property type="component" value="Unassembled WGS sequence"/>
</dbReference>
<feature type="region of interest" description="Disordered" evidence="1">
    <location>
        <begin position="68"/>
        <end position="108"/>
    </location>
</feature>
<reference evidence="3" key="3">
    <citation type="submission" date="2020-09" db="EMBL/GenBank/DDBJ databases">
        <authorList>
            <person name="Sun Q."/>
            <person name="Zhou Y."/>
        </authorList>
    </citation>
    <scope>NUCLEOTIDE SEQUENCE</scope>
    <source>
        <strain evidence="3">CGMCC 4.7206</strain>
    </source>
</reference>
<evidence type="ECO:0000313" key="4">
    <source>
        <dbReference type="Proteomes" id="UP000597989"/>
    </source>
</evidence>
<reference evidence="3 4" key="1">
    <citation type="journal article" date="2014" name="Int. J. Syst. Evol. Microbiol.">
        <title>Complete genome sequence of Corynebacterium casei LMG S-19264T (=DSM 44701T), isolated from a smear-ripened cheese.</title>
        <authorList>
            <consortium name="US DOE Joint Genome Institute (JGI-PGF)"/>
            <person name="Walter F."/>
            <person name="Albersmeier A."/>
            <person name="Kalinowski J."/>
            <person name="Ruckert C."/>
        </authorList>
    </citation>
    <scope>NUCLEOTIDE SEQUENCE [LARGE SCALE GENOMIC DNA]</scope>
    <source>
        <strain evidence="3 4">CGMCC 4.7206</strain>
    </source>
</reference>
<evidence type="ECO:0000313" key="3">
    <source>
        <dbReference type="EMBL" id="GGI96338.1"/>
    </source>
</evidence>
<proteinExistence type="predicted"/>
<protein>
    <submittedName>
        <fullName evidence="3">Uncharacterized protein</fullName>
    </submittedName>
</protein>
<evidence type="ECO:0000313" key="2">
    <source>
        <dbReference type="EMBL" id="GAA0514052.1"/>
    </source>
</evidence>
<accession>A0A917K0X4</accession>
<gene>
    <name evidence="2" type="ORF">GCM10009545_15180</name>
    <name evidence="3" type="ORF">GCM10011581_36900</name>
</gene>
<dbReference type="EMBL" id="BAAAHC010000006">
    <property type="protein sequence ID" value="GAA0514052.1"/>
    <property type="molecule type" value="Genomic_DNA"/>
</dbReference>
<keyword evidence="5" id="KW-1185">Reference proteome</keyword>
<dbReference type="AlphaFoldDB" id="A0A917K0X4"/>
<name>A0A917K0X4_9PSEU</name>
<comment type="caution">
    <text evidence="3">The sequence shown here is derived from an EMBL/GenBank/DDBJ whole genome shotgun (WGS) entry which is preliminary data.</text>
</comment>
<sequence>MAALGEATDARRDFGHGSENVLTLAVMVTAPQAGVTSFLTMGDGRCLLACAWDAASRYRHVRHVDGVRDTTEQHADNAPAEPGSSLVMHSHGRLSTVSTPQWWPYGER</sequence>
<evidence type="ECO:0000313" key="5">
    <source>
        <dbReference type="Proteomes" id="UP001500220"/>
    </source>
</evidence>
<reference evidence="2" key="4">
    <citation type="submission" date="2023-12" db="EMBL/GenBank/DDBJ databases">
        <authorList>
            <person name="Sun Q."/>
            <person name="Inoue M."/>
        </authorList>
    </citation>
    <scope>NUCLEOTIDE SEQUENCE</scope>
    <source>
        <strain evidence="2">JCM 10664</strain>
    </source>
</reference>
<organism evidence="3 4">
    <name type="scientific">Saccharopolyspora thermophila</name>
    <dbReference type="NCBI Taxonomy" id="89367"/>
    <lineage>
        <taxon>Bacteria</taxon>
        <taxon>Bacillati</taxon>
        <taxon>Actinomycetota</taxon>
        <taxon>Actinomycetes</taxon>
        <taxon>Pseudonocardiales</taxon>
        <taxon>Pseudonocardiaceae</taxon>
        <taxon>Saccharopolyspora</taxon>
    </lineage>
</organism>
<dbReference type="EMBL" id="BMMT01000013">
    <property type="protein sequence ID" value="GGI96338.1"/>
    <property type="molecule type" value="Genomic_DNA"/>
</dbReference>